<dbReference type="EMBL" id="LT629799">
    <property type="protein sequence ID" value="SDV04437.1"/>
    <property type="molecule type" value="Genomic_DNA"/>
</dbReference>
<protein>
    <recommendedName>
        <fullName evidence="5">DUF4352 domain-containing protein</fullName>
    </recommendedName>
</protein>
<reference evidence="4" key="1">
    <citation type="submission" date="2016-10" db="EMBL/GenBank/DDBJ databases">
        <authorList>
            <person name="Varghese N."/>
            <person name="Submissions S."/>
        </authorList>
    </citation>
    <scope>NUCLEOTIDE SEQUENCE [LARGE SCALE GENOMIC DNA]</scope>
    <source>
        <strain evidence="4">DSM 21743</strain>
    </source>
</reference>
<keyword evidence="2" id="KW-0732">Signal</keyword>
<name>A0A1H2NG18_9ACTN</name>
<feature type="compositionally biased region" description="Low complexity" evidence="1">
    <location>
        <begin position="51"/>
        <end position="85"/>
    </location>
</feature>
<accession>A0A1H2NG18</accession>
<evidence type="ECO:0000313" key="3">
    <source>
        <dbReference type="EMBL" id="SDV04437.1"/>
    </source>
</evidence>
<gene>
    <name evidence="3" type="ORF">SAMN04488544_3975</name>
</gene>
<evidence type="ECO:0008006" key="5">
    <source>
        <dbReference type="Google" id="ProtNLM"/>
    </source>
</evidence>
<dbReference type="Proteomes" id="UP000198825">
    <property type="component" value="Chromosome I"/>
</dbReference>
<dbReference type="STRING" id="546874.SAMN04488544_3975"/>
<feature type="chain" id="PRO_5039045737" description="DUF4352 domain-containing protein" evidence="2">
    <location>
        <begin position="39"/>
        <end position="242"/>
    </location>
</feature>
<organism evidence="3 4">
    <name type="scientific">Microlunatus sagamiharensis</name>
    <dbReference type="NCBI Taxonomy" id="546874"/>
    <lineage>
        <taxon>Bacteria</taxon>
        <taxon>Bacillati</taxon>
        <taxon>Actinomycetota</taxon>
        <taxon>Actinomycetes</taxon>
        <taxon>Propionibacteriales</taxon>
        <taxon>Propionibacteriaceae</taxon>
        <taxon>Microlunatus</taxon>
    </lineage>
</organism>
<proteinExistence type="predicted"/>
<feature type="region of interest" description="Disordered" evidence="1">
    <location>
        <begin position="38"/>
        <end position="116"/>
    </location>
</feature>
<feature type="compositionally biased region" description="Low complexity" evidence="1">
    <location>
        <begin position="106"/>
        <end position="116"/>
    </location>
</feature>
<dbReference type="RefSeq" id="WP_091078559.1">
    <property type="nucleotide sequence ID" value="NZ_LT629799.1"/>
</dbReference>
<dbReference type="OrthoDB" id="3479818at2"/>
<evidence type="ECO:0000256" key="1">
    <source>
        <dbReference type="SAM" id="MobiDB-lite"/>
    </source>
</evidence>
<sequence length="242" mass="24243">MNARAFAPARLRAAGRTTPARAALVAVAALLVCSACSAEVPSPSPVPTPNQPSVSGPSASEPSASVSPAAPSADPQEGPSPSATPSGPPDPAAPKTFKPVEREGGSEVSVAVASASSRQARWSDGLRLEVVSAKQTTATGSGPGSTPGSPQTVLGLRLVNASKSTVDVSGAVLSMPYGRGTRLLAPRVYPDGAQDFSGRLEPGASGRATYAFTLPRTQRSSADLVVDLDGVHALATLKGVAR</sequence>
<dbReference type="AlphaFoldDB" id="A0A1H2NG18"/>
<keyword evidence="4" id="KW-1185">Reference proteome</keyword>
<feature type="signal peptide" evidence="2">
    <location>
        <begin position="1"/>
        <end position="38"/>
    </location>
</feature>
<evidence type="ECO:0000313" key="4">
    <source>
        <dbReference type="Proteomes" id="UP000198825"/>
    </source>
</evidence>
<evidence type="ECO:0000256" key="2">
    <source>
        <dbReference type="SAM" id="SignalP"/>
    </source>
</evidence>